<gene>
    <name evidence="1" type="ordered locus">BH1962</name>
</gene>
<name>Q9KBG5_HALH5</name>
<dbReference type="KEGG" id="bha:BH1962"/>
<dbReference type="AlphaFoldDB" id="Q9KBG5"/>
<organism evidence="1 2">
    <name type="scientific">Halalkalibacterium halodurans (strain ATCC BAA-125 / DSM 18197 / FERM 7344 / JCM 9153 / C-125)</name>
    <name type="common">Bacillus halodurans</name>
    <dbReference type="NCBI Taxonomy" id="272558"/>
    <lineage>
        <taxon>Bacteria</taxon>
        <taxon>Bacillati</taxon>
        <taxon>Bacillota</taxon>
        <taxon>Bacilli</taxon>
        <taxon>Bacillales</taxon>
        <taxon>Bacillaceae</taxon>
        <taxon>Halalkalibacterium (ex Joshi et al. 2022)</taxon>
    </lineage>
</organism>
<proteinExistence type="predicted"/>
<dbReference type="HOGENOM" id="CLU_3395058_0_0_9"/>
<dbReference type="Gene3D" id="3.10.310.10">
    <property type="entry name" value="Diaminopimelate Epimerase, Chain A, domain 1"/>
    <property type="match status" value="1"/>
</dbReference>
<evidence type="ECO:0000313" key="2">
    <source>
        <dbReference type="Proteomes" id="UP000001258"/>
    </source>
</evidence>
<reference evidence="1 2" key="1">
    <citation type="journal article" date="2000" name="Nucleic Acids Res.">
        <title>Complete genome sequence of the alkaliphilic bacterium Bacillus halodurans and genomic sequence comparison with Bacillus subtilis.</title>
        <authorList>
            <person name="Takami H."/>
            <person name="Nakasone K."/>
            <person name="Takaki Y."/>
            <person name="Maeno G."/>
            <person name="Sasaki R."/>
            <person name="Masui N."/>
            <person name="Fuji F."/>
            <person name="Hirama C."/>
            <person name="Nakamura Y."/>
            <person name="Ogasawara N."/>
            <person name="Kuhara S."/>
            <person name="Horikoshi K."/>
        </authorList>
    </citation>
    <scope>NUCLEOTIDE SEQUENCE [LARGE SCALE GENOMIC DNA]</scope>
    <source>
        <strain evidence="2">ATCC BAA-125 / DSM 18197 / FERM 7344 / JCM 9153 / C-125</strain>
    </source>
</reference>
<dbReference type="STRING" id="272558.gene:10727860"/>
<keyword evidence="2" id="KW-1185">Reference proteome</keyword>
<protein>
    <submittedName>
        <fullName evidence="1">BH1962 protein</fullName>
    </submittedName>
</protein>
<dbReference type="SUPFAM" id="SSF54506">
    <property type="entry name" value="Diaminopimelate epimerase-like"/>
    <property type="match status" value="1"/>
</dbReference>
<dbReference type="PIR" id="B83895">
    <property type="entry name" value="B83895"/>
</dbReference>
<evidence type="ECO:0000313" key="1">
    <source>
        <dbReference type="EMBL" id="BAB05681.1"/>
    </source>
</evidence>
<dbReference type="Proteomes" id="UP000001258">
    <property type="component" value="Chromosome"/>
</dbReference>
<dbReference type="EMBL" id="BA000004">
    <property type="protein sequence ID" value="BAB05681.1"/>
    <property type="molecule type" value="Genomic_DNA"/>
</dbReference>
<sequence>MPITVPFTIVDVFSQGKYTGNQLAVFENAGS</sequence>
<accession>Q9KBG5</accession>